<dbReference type="SUPFAM" id="SSF54843">
    <property type="entry name" value="Ribosomal protein L22"/>
    <property type="match status" value="1"/>
</dbReference>
<dbReference type="Gene3D" id="3.90.470.10">
    <property type="entry name" value="Ribosomal protein L22/L17"/>
    <property type="match status" value="1"/>
</dbReference>
<organism evidence="5">
    <name type="scientific">Phaeomonas parva</name>
    <dbReference type="NCBI Taxonomy" id="124430"/>
    <lineage>
        <taxon>Eukaryota</taxon>
        <taxon>Sar</taxon>
        <taxon>Stramenopiles</taxon>
        <taxon>Ochrophyta</taxon>
        <taxon>Pinguiophyceae</taxon>
        <taxon>Pinguiochrysidales</taxon>
        <taxon>Pinguiochrysidaceae</taxon>
        <taxon>Phaeomonas</taxon>
    </lineage>
</organism>
<dbReference type="PANTHER" id="PTHR13501">
    <property type="entry name" value="CHLOROPLAST 50S RIBOSOMAL PROTEIN L22-RELATED"/>
    <property type="match status" value="1"/>
</dbReference>
<evidence type="ECO:0000256" key="4">
    <source>
        <dbReference type="RuleBase" id="RU004005"/>
    </source>
</evidence>
<keyword evidence="3 4" id="KW-0687">Ribonucleoprotein</keyword>
<evidence type="ECO:0000256" key="3">
    <source>
        <dbReference type="ARBA" id="ARBA00023274"/>
    </source>
</evidence>
<name>A0A7S1U7J4_9STRA</name>
<dbReference type="GO" id="GO:0006412">
    <property type="term" value="P:translation"/>
    <property type="evidence" value="ECO:0007669"/>
    <property type="project" value="InterPro"/>
</dbReference>
<dbReference type="InterPro" id="IPR047867">
    <property type="entry name" value="Ribosomal_uL22_bac/org-type"/>
</dbReference>
<dbReference type="InterPro" id="IPR018260">
    <property type="entry name" value="Ribosomal_uL22_CS"/>
</dbReference>
<accession>A0A7S1U7J4</accession>
<dbReference type="EMBL" id="HBGJ01028142">
    <property type="protein sequence ID" value="CAD9259536.1"/>
    <property type="molecule type" value="Transcribed_RNA"/>
</dbReference>
<reference evidence="5" key="1">
    <citation type="submission" date="2021-01" db="EMBL/GenBank/DDBJ databases">
        <authorList>
            <person name="Corre E."/>
            <person name="Pelletier E."/>
            <person name="Niang G."/>
            <person name="Scheremetjew M."/>
            <person name="Finn R."/>
            <person name="Kale V."/>
            <person name="Holt S."/>
            <person name="Cochrane G."/>
            <person name="Meng A."/>
            <person name="Brown T."/>
            <person name="Cohen L."/>
        </authorList>
    </citation>
    <scope>NUCLEOTIDE SEQUENCE</scope>
    <source>
        <strain evidence="5">CCMP2877</strain>
    </source>
</reference>
<dbReference type="Pfam" id="PF00237">
    <property type="entry name" value="Ribosomal_L22"/>
    <property type="match status" value="1"/>
</dbReference>
<dbReference type="PROSITE" id="PS00464">
    <property type="entry name" value="RIBOSOMAL_L22"/>
    <property type="match status" value="1"/>
</dbReference>
<gene>
    <name evidence="5" type="ORF">PPAR1163_LOCUS17910</name>
</gene>
<dbReference type="PANTHER" id="PTHR13501:SF10">
    <property type="entry name" value="LARGE RIBOSOMAL SUBUNIT PROTEIN UL22M"/>
    <property type="match status" value="1"/>
</dbReference>
<proteinExistence type="inferred from homology"/>
<dbReference type="GO" id="GO:0015934">
    <property type="term" value="C:large ribosomal subunit"/>
    <property type="evidence" value="ECO:0007669"/>
    <property type="project" value="InterPro"/>
</dbReference>
<evidence type="ECO:0000313" key="5">
    <source>
        <dbReference type="EMBL" id="CAD9259536.1"/>
    </source>
</evidence>
<protein>
    <recommendedName>
        <fullName evidence="6">50S ribosomal protein L22, chloroplastic</fullName>
    </recommendedName>
</protein>
<dbReference type="GO" id="GO:0003735">
    <property type="term" value="F:structural constituent of ribosome"/>
    <property type="evidence" value="ECO:0007669"/>
    <property type="project" value="InterPro"/>
</dbReference>
<dbReference type="InterPro" id="IPR001063">
    <property type="entry name" value="Ribosomal_uL22"/>
</dbReference>
<evidence type="ECO:0008006" key="6">
    <source>
        <dbReference type="Google" id="ProtNLM"/>
    </source>
</evidence>
<evidence type="ECO:0000256" key="1">
    <source>
        <dbReference type="ARBA" id="ARBA00009451"/>
    </source>
</evidence>
<dbReference type="InterPro" id="IPR036394">
    <property type="entry name" value="Ribosomal_uL22_sf"/>
</dbReference>
<comment type="similarity">
    <text evidence="1 4">Belongs to the universal ribosomal protein uL22 family.</text>
</comment>
<evidence type="ECO:0000256" key="2">
    <source>
        <dbReference type="ARBA" id="ARBA00022980"/>
    </source>
</evidence>
<sequence>MLRLMGRRAAAMGAQSHAATVSASVTATAAGRGVGLGRMAAPAWAVAGGPLRSLAVSVDKRAAPPLHPLLEAAMYNAGGEVKEKKQRLRRAEDLLSATAHSRNLKGSPYKMNMLCHQIRGKHVLQAQVQLQFSNKQHYPPKVIHCLNKAVALAEINHGLLPPQLRVAEVIVNKAKFGKKLRYHAKGRAGVMRMKYCNISIRLEEIDWDFEIASAYDTDTRDATLRLKQATESGNALQMQAPDFRAVFAPKKRRKYLEADAAAALEEEHARVAALEAESAKPAEEVEA</sequence>
<dbReference type="AlphaFoldDB" id="A0A7S1U7J4"/>
<keyword evidence="2 4" id="KW-0689">Ribosomal protein</keyword>